<evidence type="ECO:0000313" key="1">
    <source>
        <dbReference type="EMBL" id="RPB20288.1"/>
    </source>
</evidence>
<reference evidence="1 2" key="1">
    <citation type="journal article" date="2018" name="Nat. Ecol. Evol.">
        <title>Pezizomycetes genomes reveal the molecular basis of ectomycorrhizal truffle lifestyle.</title>
        <authorList>
            <person name="Murat C."/>
            <person name="Payen T."/>
            <person name="Noel B."/>
            <person name="Kuo A."/>
            <person name="Morin E."/>
            <person name="Chen J."/>
            <person name="Kohler A."/>
            <person name="Krizsan K."/>
            <person name="Balestrini R."/>
            <person name="Da Silva C."/>
            <person name="Montanini B."/>
            <person name="Hainaut M."/>
            <person name="Levati E."/>
            <person name="Barry K.W."/>
            <person name="Belfiori B."/>
            <person name="Cichocki N."/>
            <person name="Clum A."/>
            <person name="Dockter R.B."/>
            <person name="Fauchery L."/>
            <person name="Guy J."/>
            <person name="Iotti M."/>
            <person name="Le Tacon F."/>
            <person name="Lindquist E.A."/>
            <person name="Lipzen A."/>
            <person name="Malagnac F."/>
            <person name="Mello A."/>
            <person name="Molinier V."/>
            <person name="Miyauchi S."/>
            <person name="Poulain J."/>
            <person name="Riccioni C."/>
            <person name="Rubini A."/>
            <person name="Sitrit Y."/>
            <person name="Splivallo R."/>
            <person name="Traeger S."/>
            <person name="Wang M."/>
            <person name="Zifcakova L."/>
            <person name="Wipf D."/>
            <person name="Zambonelli A."/>
            <person name="Paolocci F."/>
            <person name="Nowrousian M."/>
            <person name="Ottonello S."/>
            <person name="Baldrian P."/>
            <person name="Spatafora J.W."/>
            <person name="Henrissat B."/>
            <person name="Nagy L.G."/>
            <person name="Aury J.M."/>
            <person name="Wincker P."/>
            <person name="Grigoriev I.V."/>
            <person name="Bonfante P."/>
            <person name="Martin F.M."/>
        </authorList>
    </citation>
    <scope>NUCLEOTIDE SEQUENCE [LARGE SCALE GENOMIC DNA]</scope>
    <source>
        <strain evidence="1 2">ATCC MYA-4762</strain>
    </source>
</reference>
<keyword evidence="2" id="KW-1185">Reference proteome</keyword>
<dbReference type="OrthoDB" id="188276at2759"/>
<dbReference type="AlphaFoldDB" id="A0A3N4LF16"/>
<proteinExistence type="predicted"/>
<accession>A0A3N4LF16</accession>
<sequence>MVVGDTAGLRFGDIGDGGTGNVVGGIEKKGIRRARKRVMEGDVVVCVNKMDLLQEYPTPPDGLLPPIPDDWRDMVMATFPALSEDAIVGISCYDSKASKFDSDDPDFGDIEFDDTYFGEAGFEDTTSLWSGSPVQTTEANIQPLFSTLISLFARMTTSSAPEAKDSLAGTTRQRLLVESCLRYLDRYFEMVLVDCYASVAEDMNGDEGRGVDVVLAAEELRSGAGCLKVLFGEVSRGHVRGGIFS</sequence>
<dbReference type="STRING" id="1051890.A0A3N4LF16"/>
<dbReference type="Proteomes" id="UP000267821">
    <property type="component" value="Unassembled WGS sequence"/>
</dbReference>
<name>A0A3N4LF16_9PEZI</name>
<gene>
    <name evidence="1" type="ORF">L211DRAFT_533615</name>
</gene>
<protein>
    <submittedName>
        <fullName evidence="1">Uncharacterized protein</fullName>
    </submittedName>
</protein>
<dbReference type="EMBL" id="ML121575">
    <property type="protein sequence ID" value="RPB20288.1"/>
    <property type="molecule type" value="Genomic_DNA"/>
</dbReference>
<dbReference type="InParanoid" id="A0A3N4LF16"/>
<organism evidence="1 2">
    <name type="scientific">Terfezia boudieri ATCC MYA-4762</name>
    <dbReference type="NCBI Taxonomy" id="1051890"/>
    <lineage>
        <taxon>Eukaryota</taxon>
        <taxon>Fungi</taxon>
        <taxon>Dikarya</taxon>
        <taxon>Ascomycota</taxon>
        <taxon>Pezizomycotina</taxon>
        <taxon>Pezizomycetes</taxon>
        <taxon>Pezizales</taxon>
        <taxon>Pezizaceae</taxon>
        <taxon>Terfezia</taxon>
    </lineage>
</organism>
<evidence type="ECO:0000313" key="2">
    <source>
        <dbReference type="Proteomes" id="UP000267821"/>
    </source>
</evidence>